<dbReference type="Pfam" id="PF07559">
    <property type="entry name" value="FlgE_D2"/>
    <property type="match status" value="1"/>
</dbReference>
<dbReference type="SUPFAM" id="SSF117143">
    <property type="entry name" value="Flagellar hook protein flgE"/>
    <property type="match status" value="1"/>
</dbReference>
<proteinExistence type="inferred from homology"/>
<evidence type="ECO:0000259" key="6">
    <source>
        <dbReference type="Pfam" id="PF00460"/>
    </source>
</evidence>
<keyword evidence="4 5" id="KW-0975">Bacterial flagellum</keyword>
<dbReference type="Pfam" id="PF00460">
    <property type="entry name" value="Flg_bb_rod"/>
    <property type="match status" value="1"/>
</dbReference>
<evidence type="ECO:0000256" key="4">
    <source>
        <dbReference type="ARBA" id="ARBA00023143"/>
    </source>
</evidence>
<comment type="subcellular location">
    <subcellularLocation>
        <location evidence="1 5">Bacterial flagellum basal body</location>
    </subcellularLocation>
</comment>
<accession>A0ABQ6BQX3</accession>
<name>A0ABQ6BQX3_9NEIS</name>
<evidence type="ECO:0000256" key="1">
    <source>
        <dbReference type="ARBA" id="ARBA00004117"/>
    </source>
</evidence>
<keyword evidence="9" id="KW-0282">Flagellum</keyword>
<evidence type="ECO:0000259" key="7">
    <source>
        <dbReference type="Pfam" id="PF06429"/>
    </source>
</evidence>
<sequence>MSINSILISSSAMAAYTQGLSTISENISNLNTTAYKGKRLSFYEQPGQLHKSPYDEGSSFSGVSTGEPTRLLLQGDVQQTGASFDFAIEGEGYFVIGDTAAPLFTRAGSFVVDEGKRLVQQGSRLPLLVYDPLGNLGPIIFKSEDNVFPGKATAVLHFANVLNSAASTYDLPDAISVFNDAGNAISVKMSLARDEEDSSKWKVTLKTDEKDSKELGSGTIRFLDSGEVDPENSTIQFEFTRGDEASQSITLDFSKAKCFSTLSSTLSLDGQDGLAAGQLNAIKVAKNGEITANYTNNNLKILGRVALASIDNPDLLISREFGVFAAENPLLNIEIGKADERGRGQLTQGALEASNVELTQQFSSMIIMQRGYQAASQVISTTNEMLGLLFDIRGKR</sequence>
<comment type="similarity">
    <text evidence="2 5">Belongs to the flagella basal body rod proteins family.</text>
</comment>
<dbReference type="InterPro" id="IPR037058">
    <property type="entry name" value="Falgellar_hook_FlgE_sf"/>
</dbReference>
<dbReference type="NCBIfam" id="TIGR03506">
    <property type="entry name" value="FlgEFG_subfam"/>
    <property type="match status" value="1"/>
</dbReference>
<evidence type="ECO:0000313" key="10">
    <source>
        <dbReference type="Proteomes" id="UP001156836"/>
    </source>
</evidence>
<dbReference type="EMBL" id="BSOZ01000017">
    <property type="protein sequence ID" value="GLS04388.1"/>
    <property type="molecule type" value="Genomic_DNA"/>
</dbReference>
<dbReference type="PANTHER" id="PTHR30435:SF19">
    <property type="entry name" value="FLAGELLAR BASAL-BODY ROD PROTEIN FLGG"/>
    <property type="match status" value="1"/>
</dbReference>
<comment type="caution">
    <text evidence="9">The sequence shown here is derived from an EMBL/GenBank/DDBJ whole genome shotgun (WGS) entry which is preliminary data.</text>
</comment>
<feature type="domain" description="Flagellar basal-body/hook protein C-terminal" evidence="7">
    <location>
        <begin position="348"/>
        <end position="387"/>
    </location>
</feature>
<evidence type="ECO:0000256" key="2">
    <source>
        <dbReference type="ARBA" id="ARBA00009677"/>
    </source>
</evidence>
<gene>
    <name evidence="9" type="ORF">GCM10007860_15350</name>
</gene>
<keyword evidence="9" id="KW-0969">Cilium</keyword>
<dbReference type="InterPro" id="IPR011491">
    <property type="entry name" value="FlgE_D2"/>
</dbReference>
<dbReference type="Pfam" id="PF06429">
    <property type="entry name" value="Flg_bbr_C"/>
    <property type="match status" value="1"/>
</dbReference>
<dbReference type="InterPro" id="IPR001444">
    <property type="entry name" value="Flag_bb_rod_N"/>
</dbReference>
<evidence type="ECO:0000256" key="5">
    <source>
        <dbReference type="RuleBase" id="RU362116"/>
    </source>
</evidence>
<keyword evidence="10" id="KW-1185">Reference proteome</keyword>
<feature type="domain" description="Flagellar basal body rod protein N-terminal" evidence="6">
    <location>
        <begin position="6"/>
        <end position="36"/>
    </location>
</feature>
<evidence type="ECO:0000313" key="9">
    <source>
        <dbReference type="EMBL" id="GLS04388.1"/>
    </source>
</evidence>
<dbReference type="PROSITE" id="PS00588">
    <property type="entry name" value="FLAGELLA_BB_ROD"/>
    <property type="match status" value="1"/>
</dbReference>
<dbReference type="RefSeq" id="WP_083930634.1">
    <property type="nucleotide sequence ID" value="NZ_BSOZ01000017.1"/>
</dbReference>
<organism evidence="9 10">
    <name type="scientific">Chitiniphilus shinanonensis</name>
    <dbReference type="NCBI Taxonomy" id="553088"/>
    <lineage>
        <taxon>Bacteria</taxon>
        <taxon>Pseudomonadati</taxon>
        <taxon>Pseudomonadota</taxon>
        <taxon>Betaproteobacteria</taxon>
        <taxon>Neisseriales</taxon>
        <taxon>Chitinibacteraceae</taxon>
        <taxon>Chitiniphilus</taxon>
    </lineage>
</organism>
<reference evidence="10" key="1">
    <citation type="journal article" date="2019" name="Int. J. Syst. Evol. Microbiol.">
        <title>The Global Catalogue of Microorganisms (GCM) 10K type strain sequencing project: providing services to taxonomists for standard genome sequencing and annotation.</title>
        <authorList>
            <consortium name="The Broad Institute Genomics Platform"/>
            <consortium name="The Broad Institute Genome Sequencing Center for Infectious Disease"/>
            <person name="Wu L."/>
            <person name="Ma J."/>
        </authorList>
    </citation>
    <scope>NUCLEOTIDE SEQUENCE [LARGE SCALE GENOMIC DNA]</scope>
    <source>
        <strain evidence="10">NBRC 104970</strain>
    </source>
</reference>
<keyword evidence="9" id="KW-0966">Cell projection</keyword>
<dbReference type="InterPro" id="IPR019776">
    <property type="entry name" value="Flagellar_basal_body_rod_CS"/>
</dbReference>
<dbReference type="PANTHER" id="PTHR30435">
    <property type="entry name" value="FLAGELLAR PROTEIN"/>
    <property type="match status" value="1"/>
</dbReference>
<dbReference type="InterPro" id="IPR010930">
    <property type="entry name" value="Flg_bb/hook_C_dom"/>
</dbReference>
<dbReference type="InterPro" id="IPR037925">
    <property type="entry name" value="FlgE/F/G-like"/>
</dbReference>
<feature type="domain" description="Flagellar hook protein FlgE D2" evidence="8">
    <location>
        <begin position="164"/>
        <end position="273"/>
    </location>
</feature>
<dbReference type="Proteomes" id="UP001156836">
    <property type="component" value="Unassembled WGS sequence"/>
</dbReference>
<evidence type="ECO:0000256" key="3">
    <source>
        <dbReference type="ARBA" id="ARBA00019015"/>
    </source>
</evidence>
<dbReference type="InterPro" id="IPR020013">
    <property type="entry name" value="Flagellar_FlgE/F/G"/>
</dbReference>
<protein>
    <recommendedName>
        <fullName evidence="3">Flagellar hook protein FlgE</fullName>
    </recommendedName>
</protein>
<evidence type="ECO:0000259" key="8">
    <source>
        <dbReference type="Pfam" id="PF07559"/>
    </source>
</evidence>
<dbReference type="Gene3D" id="2.60.98.20">
    <property type="entry name" value="Flagellar hook protein FlgE"/>
    <property type="match status" value="1"/>
</dbReference>